<evidence type="ECO:0000256" key="2">
    <source>
        <dbReference type="PIRSR" id="PIRSR600246-2"/>
    </source>
</evidence>
<reference evidence="4 5" key="1">
    <citation type="submission" date="2014-12" db="EMBL/GenBank/DDBJ databases">
        <title>Draft genome sequences of 29 type strains of Enterococci.</title>
        <authorList>
            <person name="Zhong Z."/>
            <person name="Sun Z."/>
            <person name="Liu W."/>
            <person name="Zhang W."/>
            <person name="Zhang H."/>
        </authorList>
    </citation>
    <scope>NUCLEOTIDE SEQUENCE [LARGE SCALE GENOMIC DNA]</scope>
    <source>
        <strain evidence="4 5">DSM 17122</strain>
    </source>
</reference>
<dbReference type="CDD" id="cd04513">
    <property type="entry name" value="Glycosylasparaginase"/>
    <property type="match status" value="1"/>
</dbReference>
<dbReference type="InterPro" id="IPR029055">
    <property type="entry name" value="Ntn_hydrolases_N"/>
</dbReference>
<dbReference type="PANTHER" id="PTHR10188">
    <property type="entry name" value="L-ASPARAGINASE"/>
    <property type="match status" value="1"/>
</dbReference>
<dbReference type="STRING" id="249189.RV04_GL002295"/>
<gene>
    <name evidence="4" type="ORF">RV04_GL002295</name>
</gene>
<evidence type="ECO:0000256" key="3">
    <source>
        <dbReference type="PIRSR" id="PIRSR600246-3"/>
    </source>
</evidence>
<dbReference type="PANTHER" id="PTHR10188:SF16">
    <property type="entry name" value="N(4)-(BETA-N-ACETYLGLUCOSAMINYL)-L-ASPARAGINASE-LIKE"/>
    <property type="match status" value="1"/>
</dbReference>
<dbReference type="Pfam" id="PF01112">
    <property type="entry name" value="Asparaginase_2"/>
    <property type="match status" value="1"/>
</dbReference>
<dbReference type="Gene3D" id="3.60.20.30">
    <property type="entry name" value="(Glycosyl)asparaginase"/>
    <property type="match status" value="1"/>
</dbReference>
<keyword evidence="5" id="KW-1185">Reference proteome</keyword>
<evidence type="ECO:0000256" key="1">
    <source>
        <dbReference type="PIRSR" id="PIRSR600246-1"/>
    </source>
</evidence>
<evidence type="ECO:0000313" key="5">
    <source>
        <dbReference type="Proteomes" id="UP000182077"/>
    </source>
</evidence>
<dbReference type="GO" id="GO:0003948">
    <property type="term" value="F:N4-(beta-N-acetylglucosaminyl)-L-asparaginase activity"/>
    <property type="evidence" value="ECO:0007669"/>
    <property type="project" value="TreeGrafter"/>
</dbReference>
<name>A0A1L8TLT3_9ENTE</name>
<dbReference type="InterPro" id="IPR000246">
    <property type="entry name" value="Peptidase_T2"/>
</dbReference>
<feature type="binding site" evidence="2">
    <location>
        <begin position="204"/>
        <end position="207"/>
    </location>
    <ligand>
        <name>substrate</name>
    </ligand>
</feature>
<accession>A0A1L8TLT3</accession>
<protein>
    <submittedName>
        <fullName evidence="4">N4-(Beta-N-acetylglucosaminyl)-L-asparaginase</fullName>
    </submittedName>
</protein>
<dbReference type="SUPFAM" id="SSF56235">
    <property type="entry name" value="N-terminal nucleophile aminohydrolases (Ntn hydrolases)"/>
    <property type="match status" value="1"/>
</dbReference>
<dbReference type="GO" id="GO:0005737">
    <property type="term" value="C:cytoplasm"/>
    <property type="evidence" value="ECO:0007669"/>
    <property type="project" value="TreeGrafter"/>
</dbReference>
<comment type="caution">
    <text evidence="4">The sequence shown here is derived from an EMBL/GenBank/DDBJ whole genome shotgun (WGS) entry which is preliminary data.</text>
</comment>
<evidence type="ECO:0000313" key="4">
    <source>
        <dbReference type="EMBL" id="OJG45247.1"/>
    </source>
</evidence>
<organism evidence="4 5">
    <name type="scientific">Enterococcus hermanniensis</name>
    <dbReference type="NCBI Taxonomy" id="249189"/>
    <lineage>
        <taxon>Bacteria</taxon>
        <taxon>Bacillati</taxon>
        <taxon>Bacillota</taxon>
        <taxon>Bacilli</taxon>
        <taxon>Lactobacillales</taxon>
        <taxon>Enterococcaceae</taxon>
        <taxon>Enterococcus</taxon>
    </lineage>
</organism>
<proteinExistence type="predicted"/>
<dbReference type="Proteomes" id="UP000182077">
    <property type="component" value="Unassembled WGS sequence"/>
</dbReference>
<feature type="active site" description="Nucleophile" evidence="1">
    <location>
        <position position="153"/>
    </location>
</feature>
<sequence>MTMAWGAIATWRMAHDGVVEALQLLEKKKKAGDAVETLIKNVEDYPYYKSVGFGGLPNAEGILEMDAAFMHGDTLEIGAVASITDVKNPISVAKKLSKDKFNSFRVGEGATKYSMLEGFERKSMLTPRAHKIWEKRLREIHENNLNPYDGHDTVGAITLDRMGTMTVGTSSSGLFMKKPGRVGDSPLSGSGFYVDSEIGGAAATGLGEDLMKGCLSYEIVRLMGEGLKPQAACDKAVYEFHDKLTQRYGKAGAFSLIAMNNQGEWGVATNVEFTFSVGNDQEEPAIFIANMGENHTTDIQPITQEWLDAYEKRIKAPIE</sequence>
<feature type="binding site" evidence="2">
    <location>
        <begin position="181"/>
        <end position="184"/>
    </location>
    <ligand>
        <name>substrate</name>
    </ligand>
</feature>
<dbReference type="AlphaFoldDB" id="A0A1L8TLT3"/>
<dbReference type="EMBL" id="JXKQ01000007">
    <property type="protein sequence ID" value="OJG45247.1"/>
    <property type="molecule type" value="Genomic_DNA"/>
</dbReference>
<feature type="site" description="Cleavage; by autolysis" evidence="3">
    <location>
        <begin position="152"/>
        <end position="153"/>
    </location>
</feature>